<comment type="similarity">
    <text evidence="1">Belongs to the methylthioribose kinase family.</text>
</comment>
<protein>
    <submittedName>
        <fullName evidence="7">Aminoglycoside phosphotransferase family protein</fullName>
    </submittedName>
</protein>
<reference evidence="7 8" key="1">
    <citation type="submission" date="2019-08" db="EMBL/GenBank/DDBJ databases">
        <title>Seonamhaeicola sediminis sp. nov., isolated from marine sediment.</title>
        <authorList>
            <person name="Cao W.R."/>
        </authorList>
    </citation>
    <scope>NUCLEOTIDE SEQUENCE [LARGE SCALE GENOMIC DNA]</scope>
    <source>
        <strain evidence="7 8">B011</strain>
    </source>
</reference>
<dbReference type="OrthoDB" id="9777791at2"/>
<sequence>MSVNELIAYLNDKGGMLVSTEASITPLKGGVSCEIVLVDDGENRFVLKRALEKLKVKDDWFADIERNTTEQRFLSYVGAFLPESVPKILYKDTEQHFFCMEMLENGLENWKTLLLNKQFDKAYAKEAGSLLGKIHATSTGDSGAEKLFNTLESFKQLRIEPYLLKTGERHPELQAYFNAEALRLASVKRCLVHGDFSPKNILVNSDRLVILDCEVAWYGDPIFDLAFFLNHFALKAILHAEEAEKVLDLFMKIWNAYKNEANKLIDSEFEQRLTHLLAMLMLARVDGKSPVEYLNYKQQQIIRAFAYEEIPEGSKNLEEFKTNWLNKITMK</sequence>
<keyword evidence="5" id="KW-0067">ATP-binding</keyword>
<keyword evidence="4" id="KW-0418">Kinase</keyword>
<keyword evidence="8" id="KW-1185">Reference proteome</keyword>
<evidence type="ECO:0000256" key="4">
    <source>
        <dbReference type="ARBA" id="ARBA00022777"/>
    </source>
</evidence>
<evidence type="ECO:0000256" key="3">
    <source>
        <dbReference type="ARBA" id="ARBA00022741"/>
    </source>
</evidence>
<dbReference type="InterPro" id="IPR002575">
    <property type="entry name" value="Aminoglycoside_PTrfase"/>
</dbReference>
<dbReference type="Proteomes" id="UP000323930">
    <property type="component" value="Unassembled WGS sequence"/>
</dbReference>
<dbReference type="Gene3D" id="3.90.1200.10">
    <property type="match status" value="1"/>
</dbReference>
<feature type="domain" description="Aminoglycoside phosphotransferase" evidence="6">
    <location>
        <begin position="24"/>
        <end position="232"/>
    </location>
</feature>
<keyword evidence="3" id="KW-0547">Nucleotide-binding</keyword>
<dbReference type="InterPro" id="IPR011009">
    <property type="entry name" value="Kinase-like_dom_sf"/>
</dbReference>
<organism evidence="7 8">
    <name type="scientific">Seonamhaeicola marinus</name>
    <dbReference type="NCBI Taxonomy" id="1912246"/>
    <lineage>
        <taxon>Bacteria</taxon>
        <taxon>Pseudomonadati</taxon>
        <taxon>Bacteroidota</taxon>
        <taxon>Flavobacteriia</taxon>
        <taxon>Flavobacteriales</taxon>
        <taxon>Flavobacteriaceae</taxon>
    </lineage>
</organism>
<proteinExistence type="inferred from homology"/>
<evidence type="ECO:0000313" key="8">
    <source>
        <dbReference type="Proteomes" id="UP000323930"/>
    </source>
</evidence>
<keyword evidence="2 7" id="KW-0808">Transferase</keyword>
<name>A0A5D0HTF0_9FLAO</name>
<dbReference type="SUPFAM" id="SSF56112">
    <property type="entry name" value="Protein kinase-like (PK-like)"/>
    <property type="match status" value="1"/>
</dbReference>
<evidence type="ECO:0000256" key="1">
    <source>
        <dbReference type="ARBA" id="ARBA00010165"/>
    </source>
</evidence>
<dbReference type="PANTHER" id="PTHR34273:SF2">
    <property type="entry name" value="METHYLTHIORIBOSE KINASE"/>
    <property type="match status" value="1"/>
</dbReference>
<evidence type="ECO:0000256" key="2">
    <source>
        <dbReference type="ARBA" id="ARBA00022679"/>
    </source>
</evidence>
<accession>A0A5D0HTF0</accession>
<evidence type="ECO:0000256" key="5">
    <source>
        <dbReference type="ARBA" id="ARBA00022840"/>
    </source>
</evidence>
<dbReference type="RefSeq" id="WP_148543063.1">
    <property type="nucleotide sequence ID" value="NZ_VSDQ01000679.1"/>
</dbReference>
<evidence type="ECO:0000313" key="7">
    <source>
        <dbReference type="EMBL" id="TYA74281.1"/>
    </source>
</evidence>
<dbReference type="Pfam" id="PF01636">
    <property type="entry name" value="APH"/>
    <property type="match status" value="1"/>
</dbReference>
<gene>
    <name evidence="7" type="ORF">FUA24_13200</name>
</gene>
<dbReference type="EMBL" id="VSDQ01000679">
    <property type="protein sequence ID" value="TYA74281.1"/>
    <property type="molecule type" value="Genomic_DNA"/>
</dbReference>
<comment type="caution">
    <text evidence="7">The sequence shown here is derived from an EMBL/GenBank/DDBJ whole genome shotgun (WGS) entry which is preliminary data.</text>
</comment>
<dbReference type="PANTHER" id="PTHR34273">
    <property type="entry name" value="METHYLTHIORIBOSE KINASE"/>
    <property type="match status" value="1"/>
</dbReference>
<evidence type="ECO:0000259" key="6">
    <source>
        <dbReference type="Pfam" id="PF01636"/>
    </source>
</evidence>
<dbReference type="Gene3D" id="3.30.200.20">
    <property type="entry name" value="Phosphorylase Kinase, domain 1"/>
    <property type="match status" value="1"/>
</dbReference>
<dbReference type="AlphaFoldDB" id="A0A5D0HTF0"/>
<dbReference type="GO" id="GO:0016301">
    <property type="term" value="F:kinase activity"/>
    <property type="evidence" value="ECO:0007669"/>
    <property type="project" value="UniProtKB-KW"/>
</dbReference>
<dbReference type="GO" id="GO:0005524">
    <property type="term" value="F:ATP binding"/>
    <property type="evidence" value="ECO:0007669"/>
    <property type="project" value="UniProtKB-KW"/>
</dbReference>